<feature type="domain" description="Solute-binding protein family 5" evidence="2">
    <location>
        <begin position="85"/>
        <end position="264"/>
    </location>
</feature>
<dbReference type="PANTHER" id="PTHR30290">
    <property type="entry name" value="PERIPLASMIC BINDING COMPONENT OF ABC TRANSPORTER"/>
    <property type="match status" value="1"/>
</dbReference>
<feature type="signal peptide" evidence="1">
    <location>
        <begin position="1"/>
        <end position="20"/>
    </location>
</feature>
<evidence type="ECO:0000313" key="3">
    <source>
        <dbReference type="EMBL" id="HCO70282.1"/>
    </source>
</evidence>
<dbReference type="PANTHER" id="PTHR30290:SF34">
    <property type="entry name" value="ABC TRANSPORTER, PERIPLASMIC OLIGO-PEPTIDE BINDING PROTEIN, PUTATIVE-RELATED"/>
    <property type="match status" value="1"/>
</dbReference>
<dbReference type="GO" id="GO:1904680">
    <property type="term" value="F:peptide transmembrane transporter activity"/>
    <property type="evidence" value="ECO:0007669"/>
    <property type="project" value="TreeGrafter"/>
</dbReference>
<dbReference type="SUPFAM" id="SSF53850">
    <property type="entry name" value="Periplasmic binding protein-like II"/>
    <property type="match status" value="1"/>
</dbReference>
<accession>A0A3D3TPM3</accession>
<protein>
    <submittedName>
        <fullName evidence="3">Peptide ABC transporter substrate-binding protein</fullName>
    </submittedName>
</protein>
<dbReference type="GO" id="GO:0015833">
    <property type="term" value="P:peptide transport"/>
    <property type="evidence" value="ECO:0007669"/>
    <property type="project" value="TreeGrafter"/>
</dbReference>
<dbReference type="InterPro" id="IPR000914">
    <property type="entry name" value="SBP_5_dom"/>
</dbReference>
<organism evidence="3 4">
    <name type="scientific">Mesotoga infera</name>
    <dbReference type="NCBI Taxonomy" id="1236046"/>
    <lineage>
        <taxon>Bacteria</taxon>
        <taxon>Thermotogati</taxon>
        <taxon>Thermotogota</taxon>
        <taxon>Thermotogae</taxon>
        <taxon>Kosmotogales</taxon>
        <taxon>Kosmotogaceae</taxon>
        <taxon>Mesotoga</taxon>
    </lineage>
</organism>
<feature type="non-terminal residue" evidence="3">
    <location>
        <position position="264"/>
    </location>
</feature>
<dbReference type="Gene3D" id="3.40.190.10">
    <property type="entry name" value="Periplasmic binding protein-like II"/>
    <property type="match status" value="1"/>
</dbReference>
<comment type="caution">
    <text evidence="3">The sequence shown here is derived from an EMBL/GenBank/DDBJ whole genome shotgun (WGS) entry which is preliminary data.</text>
</comment>
<dbReference type="InterPro" id="IPR039424">
    <property type="entry name" value="SBP_5"/>
</dbReference>
<sequence length="264" mass="29231">MKKILLVTLTMLFLAFTAFASDPETFVNLTIGEPETLDPLHSYDTASGEVILNLYENLIQYDGESVTDYLPMVSTEVPSVENGLVNPEGTVFTFPIREGVKFHTGNLLTPADVEYSFERYILGDPSGGPQWMIIEALTAGSFASVEDWFEDYAGMAYSEAVDAERNPTSEDAKALLISFYEEVVDPRVEVDGNNVIFVLDAPWGPFLNTIAHFGSWAAITDSKWGIENGAWDGKADGWWKWHDLEPQESPFHNAEAGSGPFKLV</sequence>
<name>A0A3D3TPM3_9BACT</name>
<reference evidence="3 4" key="1">
    <citation type="journal article" date="2018" name="Nat. Biotechnol.">
        <title>A standardized bacterial taxonomy based on genome phylogeny substantially revises the tree of life.</title>
        <authorList>
            <person name="Parks D.H."/>
            <person name="Chuvochina M."/>
            <person name="Waite D.W."/>
            <person name="Rinke C."/>
            <person name="Skarshewski A."/>
            <person name="Chaumeil P.A."/>
            <person name="Hugenholtz P."/>
        </authorList>
    </citation>
    <scope>NUCLEOTIDE SEQUENCE [LARGE SCALE GENOMIC DNA]</scope>
    <source>
        <strain evidence="3">UBA9905</strain>
    </source>
</reference>
<feature type="chain" id="PRO_5017763881" evidence="1">
    <location>
        <begin position="21"/>
        <end position="264"/>
    </location>
</feature>
<dbReference type="EMBL" id="DQBS01000156">
    <property type="protein sequence ID" value="HCO70282.1"/>
    <property type="molecule type" value="Genomic_DNA"/>
</dbReference>
<keyword evidence="1" id="KW-0732">Signal</keyword>
<dbReference type="AlphaFoldDB" id="A0A3D3TPM3"/>
<dbReference type="Proteomes" id="UP000264215">
    <property type="component" value="Unassembled WGS sequence"/>
</dbReference>
<proteinExistence type="predicted"/>
<gene>
    <name evidence="3" type="ORF">DIT26_06880</name>
</gene>
<evidence type="ECO:0000313" key="4">
    <source>
        <dbReference type="Proteomes" id="UP000264215"/>
    </source>
</evidence>
<dbReference type="Pfam" id="PF00496">
    <property type="entry name" value="SBP_bac_5"/>
    <property type="match status" value="1"/>
</dbReference>
<evidence type="ECO:0000259" key="2">
    <source>
        <dbReference type="Pfam" id="PF00496"/>
    </source>
</evidence>
<evidence type="ECO:0000256" key="1">
    <source>
        <dbReference type="SAM" id="SignalP"/>
    </source>
</evidence>